<reference evidence="2" key="1">
    <citation type="journal article" date="2023" name="Front. Mar. Sci.">
        <title>A new Merluccius polli reference genome to investigate the effects of global change in West African waters.</title>
        <authorList>
            <person name="Mateo J.L."/>
            <person name="Blanco-Fernandez C."/>
            <person name="Garcia-Vazquez E."/>
            <person name="Machado-Schiaffino G."/>
        </authorList>
    </citation>
    <scope>NUCLEOTIDE SEQUENCE</scope>
    <source>
        <strain evidence="2">C29</strain>
        <tissue evidence="2">Fin</tissue>
    </source>
</reference>
<feature type="domain" description="DAGKc" evidence="1">
    <location>
        <begin position="52"/>
        <end position="85"/>
    </location>
</feature>
<keyword evidence="2" id="KW-0808">Transferase</keyword>
<accession>A0AA47N0T7</accession>
<dbReference type="InterPro" id="IPR017438">
    <property type="entry name" value="ATP-NAD_kinase_N"/>
</dbReference>
<sequence>MYVCKCPMWSDSPAGWRCRDVTFVCPEAAAVQPVGPNADGADLRPGVSSVANRPRRLLVYINPYSGKKRGERIYQHKVAPLFSSPPASLRTSSLLNMPTTPGTTCGPRRSLQNYDGWRWARWRWQPDNTEHSPSGPSSRFPPDALKLSFAVGLHLPSCS</sequence>
<dbReference type="EMBL" id="JAOPHQ010001561">
    <property type="protein sequence ID" value="KAK0150192.1"/>
    <property type="molecule type" value="Genomic_DNA"/>
</dbReference>
<dbReference type="PROSITE" id="PS50146">
    <property type="entry name" value="DAGK"/>
    <property type="match status" value="1"/>
</dbReference>
<proteinExistence type="predicted"/>
<keyword evidence="2" id="KW-0418">Kinase</keyword>
<evidence type="ECO:0000313" key="2">
    <source>
        <dbReference type="EMBL" id="KAK0150192.1"/>
    </source>
</evidence>
<dbReference type="Proteomes" id="UP001174136">
    <property type="component" value="Unassembled WGS sequence"/>
</dbReference>
<evidence type="ECO:0000313" key="3">
    <source>
        <dbReference type="Proteomes" id="UP001174136"/>
    </source>
</evidence>
<dbReference type="GO" id="GO:0016301">
    <property type="term" value="F:kinase activity"/>
    <property type="evidence" value="ECO:0007669"/>
    <property type="project" value="UniProtKB-KW"/>
</dbReference>
<dbReference type="AlphaFoldDB" id="A0AA47N0T7"/>
<name>A0AA47N0T7_MERPO</name>
<organism evidence="2 3">
    <name type="scientific">Merluccius polli</name>
    <name type="common">Benguela hake</name>
    <name type="synonym">Merluccius cadenati</name>
    <dbReference type="NCBI Taxonomy" id="89951"/>
    <lineage>
        <taxon>Eukaryota</taxon>
        <taxon>Metazoa</taxon>
        <taxon>Chordata</taxon>
        <taxon>Craniata</taxon>
        <taxon>Vertebrata</taxon>
        <taxon>Euteleostomi</taxon>
        <taxon>Actinopterygii</taxon>
        <taxon>Neopterygii</taxon>
        <taxon>Teleostei</taxon>
        <taxon>Neoteleostei</taxon>
        <taxon>Acanthomorphata</taxon>
        <taxon>Zeiogadaria</taxon>
        <taxon>Gadariae</taxon>
        <taxon>Gadiformes</taxon>
        <taxon>Gadoidei</taxon>
        <taxon>Merlucciidae</taxon>
        <taxon>Merluccius</taxon>
    </lineage>
</organism>
<protein>
    <submittedName>
        <fullName evidence="2">Ceramide kinase</fullName>
    </submittedName>
</protein>
<keyword evidence="3" id="KW-1185">Reference proteome</keyword>
<comment type="caution">
    <text evidence="2">The sequence shown here is derived from an EMBL/GenBank/DDBJ whole genome shotgun (WGS) entry which is preliminary data.</text>
</comment>
<evidence type="ECO:0000259" key="1">
    <source>
        <dbReference type="PROSITE" id="PS50146"/>
    </source>
</evidence>
<gene>
    <name evidence="2" type="primary">CERK_1</name>
    <name evidence="2" type="ORF">N1851_009042</name>
</gene>
<dbReference type="InterPro" id="IPR001206">
    <property type="entry name" value="Diacylglycerol_kinase_cat_dom"/>
</dbReference>
<dbReference type="Gene3D" id="3.40.50.10330">
    <property type="entry name" value="Probable inorganic polyphosphate/atp-NAD kinase, domain 1"/>
    <property type="match status" value="1"/>
</dbReference>